<evidence type="ECO:0000256" key="1">
    <source>
        <dbReference type="ARBA" id="ARBA00023015"/>
    </source>
</evidence>
<dbReference type="Proteomes" id="UP001056291">
    <property type="component" value="Chromosome"/>
</dbReference>
<evidence type="ECO:0000313" key="5">
    <source>
        <dbReference type="EMBL" id="USG60231.1"/>
    </source>
</evidence>
<keyword evidence="1" id="KW-0805">Transcription regulation</keyword>
<feature type="domain" description="HTH hxlR-type" evidence="4">
    <location>
        <begin position="13"/>
        <end position="87"/>
    </location>
</feature>
<gene>
    <name evidence="5" type="ORF">NBZ79_13705</name>
</gene>
<dbReference type="RefSeq" id="WP_251933043.1">
    <property type="nucleotide sequence ID" value="NZ_CP098747.1"/>
</dbReference>
<feature type="domain" description="HTH hxlR-type" evidence="4">
    <location>
        <begin position="100"/>
        <end position="174"/>
    </location>
</feature>
<dbReference type="Gene3D" id="1.10.10.10">
    <property type="entry name" value="Winged helix-like DNA-binding domain superfamily/Winged helix DNA-binding domain"/>
    <property type="match status" value="2"/>
</dbReference>
<dbReference type="PANTHER" id="PTHR33204:SF18">
    <property type="entry name" value="TRANSCRIPTIONAL REGULATORY PROTEIN"/>
    <property type="match status" value="1"/>
</dbReference>
<organism evidence="5 6">
    <name type="scientific">Sneathiella marina</name>
    <dbReference type="NCBI Taxonomy" id="2950108"/>
    <lineage>
        <taxon>Bacteria</taxon>
        <taxon>Pseudomonadati</taxon>
        <taxon>Pseudomonadota</taxon>
        <taxon>Alphaproteobacteria</taxon>
        <taxon>Sneathiellales</taxon>
        <taxon>Sneathiellaceae</taxon>
        <taxon>Sneathiella</taxon>
    </lineage>
</organism>
<evidence type="ECO:0000256" key="2">
    <source>
        <dbReference type="ARBA" id="ARBA00023125"/>
    </source>
</evidence>
<evidence type="ECO:0000313" key="6">
    <source>
        <dbReference type="Proteomes" id="UP001056291"/>
    </source>
</evidence>
<dbReference type="Pfam" id="PF01638">
    <property type="entry name" value="HxlR"/>
    <property type="match status" value="2"/>
</dbReference>
<dbReference type="InterPro" id="IPR002577">
    <property type="entry name" value="HTH_HxlR"/>
</dbReference>
<keyword evidence="2" id="KW-0238">DNA-binding</keyword>
<dbReference type="InterPro" id="IPR036388">
    <property type="entry name" value="WH-like_DNA-bd_sf"/>
</dbReference>
<accession>A0ABY4VZ77</accession>
<dbReference type="SUPFAM" id="SSF46785">
    <property type="entry name" value="Winged helix' DNA-binding domain"/>
    <property type="match status" value="2"/>
</dbReference>
<proteinExistence type="predicted"/>
<name>A0ABY4VZ77_9PROT</name>
<dbReference type="EMBL" id="CP098747">
    <property type="protein sequence ID" value="USG60231.1"/>
    <property type="molecule type" value="Genomic_DNA"/>
</dbReference>
<keyword evidence="3" id="KW-0804">Transcription</keyword>
<reference evidence="5" key="1">
    <citation type="submission" date="2022-06" db="EMBL/GenBank/DDBJ databases">
        <title>Sneathiella actinostolidae sp. nov., isolated from a sea anemonein the Western Pacific Ocean.</title>
        <authorList>
            <person name="Wei M.J."/>
        </authorList>
    </citation>
    <scope>NUCLEOTIDE SEQUENCE</scope>
    <source>
        <strain evidence="5">PHK-P5</strain>
    </source>
</reference>
<protein>
    <submittedName>
        <fullName evidence="5">Winged helix-turn-helix transcriptional regulator</fullName>
    </submittedName>
</protein>
<keyword evidence="6" id="KW-1185">Reference proteome</keyword>
<evidence type="ECO:0000256" key="3">
    <source>
        <dbReference type="ARBA" id="ARBA00023163"/>
    </source>
</evidence>
<dbReference type="PANTHER" id="PTHR33204">
    <property type="entry name" value="TRANSCRIPTIONAL REGULATOR, MARR FAMILY"/>
    <property type="match status" value="1"/>
</dbReference>
<evidence type="ECO:0000259" key="4">
    <source>
        <dbReference type="Pfam" id="PF01638"/>
    </source>
</evidence>
<dbReference type="InterPro" id="IPR036390">
    <property type="entry name" value="WH_DNA-bd_sf"/>
</dbReference>
<sequence length="178" mass="19908">MDINTLVKITSRAWSLNILALMDAGVPGRQAPLLSASNASRTAFTASLDHLTQLKLLERNPGHGHPLRPEYRLTLKGIEVAKIARRIVEADPDCADSDIIRKSWTVPVLAVTGKPQYFTEIKSKLFPITDRALSQSLFQLHGRDWLLRDVDSTKRPLRPTYQVSSVGVRINRAINFGR</sequence>